<dbReference type="InterPro" id="IPR038607">
    <property type="entry name" value="PhoD-like_sf"/>
</dbReference>
<evidence type="ECO:0000256" key="5">
    <source>
        <dbReference type="ARBA" id="ARBA00022827"/>
    </source>
</evidence>
<keyword evidence="5" id="KW-0274">FAD</keyword>
<dbReference type="Gene3D" id="3.60.21.70">
    <property type="entry name" value="PhoD-like phosphatase"/>
    <property type="match status" value="1"/>
</dbReference>
<dbReference type="RefSeq" id="WP_376848762.1">
    <property type="nucleotide sequence ID" value="NZ_JBHSMF010000002.1"/>
</dbReference>
<accession>A0ABW0NAZ4</accession>
<protein>
    <recommendedName>
        <fullName evidence="14">Cholesterol oxidase</fullName>
        <ecNumber evidence="13">1.1.3.6</ecNumber>
        <ecNumber evidence="11">5.3.3.1</ecNumber>
    </recommendedName>
    <alternativeName>
        <fullName evidence="15">Cholesterol isomerase</fullName>
    </alternativeName>
</protein>
<dbReference type="Pfam" id="PF00732">
    <property type="entry name" value="GMC_oxred_N"/>
    <property type="match status" value="1"/>
</dbReference>
<keyword evidence="3" id="KW-0153">Cholesterol metabolism</keyword>
<feature type="domain" description="Glucose-methanol-choline oxidoreductase C-terminal" evidence="17">
    <location>
        <begin position="548"/>
        <end position="611"/>
    </location>
</feature>
<evidence type="ECO:0000313" key="20">
    <source>
        <dbReference type="Proteomes" id="UP001596037"/>
    </source>
</evidence>
<evidence type="ECO:0000256" key="2">
    <source>
        <dbReference type="ARBA" id="ARBA00010790"/>
    </source>
</evidence>
<gene>
    <name evidence="19" type="ORF">ACFPOE_04330</name>
</gene>
<evidence type="ECO:0000259" key="18">
    <source>
        <dbReference type="Pfam" id="PF09423"/>
    </source>
</evidence>
<dbReference type="Proteomes" id="UP001596037">
    <property type="component" value="Unassembled WGS sequence"/>
</dbReference>
<keyword evidence="4" id="KW-0285">Flavoprotein</keyword>
<reference evidence="20" key="1">
    <citation type="journal article" date="2019" name="Int. J. Syst. Evol. Microbiol.">
        <title>The Global Catalogue of Microorganisms (GCM) 10K type strain sequencing project: providing services to taxonomists for standard genome sequencing and annotation.</title>
        <authorList>
            <consortium name="The Broad Institute Genomics Platform"/>
            <consortium name="The Broad Institute Genome Sequencing Center for Infectious Disease"/>
            <person name="Wu L."/>
            <person name="Ma J."/>
        </authorList>
    </citation>
    <scope>NUCLEOTIDE SEQUENCE [LARGE SCALE GENOMIC DNA]</scope>
    <source>
        <strain evidence="20">CCUG 57401</strain>
    </source>
</reference>
<organism evidence="19 20">
    <name type="scientific">Caenimonas terrae</name>
    <dbReference type="NCBI Taxonomy" id="696074"/>
    <lineage>
        <taxon>Bacteria</taxon>
        <taxon>Pseudomonadati</taxon>
        <taxon>Pseudomonadota</taxon>
        <taxon>Betaproteobacteria</taxon>
        <taxon>Burkholderiales</taxon>
        <taxon>Comamonadaceae</taxon>
        <taxon>Caenimonas</taxon>
    </lineage>
</organism>
<dbReference type="InterPro" id="IPR029052">
    <property type="entry name" value="Metallo-depent_PP-like"/>
</dbReference>
<dbReference type="InterPro" id="IPR036188">
    <property type="entry name" value="FAD/NAD-bd_sf"/>
</dbReference>
<keyword evidence="8" id="KW-1207">Sterol metabolism</keyword>
<evidence type="ECO:0000256" key="13">
    <source>
        <dbReference type="ARBA" id="ARBA00049723"/>
    </source>
</evidence>
<evidence type="ECO:0000256" key="4">
    <source>
        <dbReference type="ARBA" id="ARBA00022630"/>
    </source>
</evidence>
<dbReference type="PANTHER" id="PTHR47470:SF1">
    <property type="entry name" value="FAD-DEPENDENT OXIDOREDUCTASE 2 FAD BINDING DOMAIN-CONTAINING PROTEIN"/>
    <property type="match status" value="1"/>
</dbReference>
<evidence type="ECO:0000256" key="14">
    <source>
        <dbReference type="ARBA" id="ARBA00049744"/>
    </source>
</evidence>
<dbReference type="SUPFAM" id="SSF53474">
    <property type="entry name" value="alpha/beta-Hydrolases"/>
    <property type="match status" value="1"/>
</dbReference>
<dbReference type="InterPro" id="IPR018946">
    <property type="entry name" value="PhoD-like_MPP"/>
</dbReference>
<comment type="similarity">
    <text evidence="2">Belongs to the GMC oxidoreductase family.</text>
</comment>
<evidence type="ECO:0000256" key="6">
    <source>
        <dbReference type="ARBA" id="ARBA00023002"/>
    </source>
</evidence>
<keyword evidence="7" id="KW-0443">Lipid metabolism</keyword>
<keyword evidence="10" id="KW-0413">Isomerase</keyword>
<dbReference type="EMBL" id="JBHSMF010000002">
    <property type="protein sequence ID" value="MFC5496753.1"/>
    <property type="molecule type" value="Genomic_DNA"/>
</dbReference>
<evidence type="ECO:0000256" key="15">
    <source>
        <dbReference type="ARBA" id="ARBA00049778"/>
    </source>
</evidence>
<keyword evidence="9" id="KW-0753">Steroid metabolism</keyword>
<dbReference type="Gene3D" id="3.40.50.1820">
    <property type="entry name" value="alpha/beta hydrolase"/>
    <property type="match status" value="1"/>
</dbReference>
<evidence type="ECO:0000259" key="17">
    <source>
        <dbReference type="Pfam" id="PF05199"/>
    </source>
</evidence>
<dbReference type="SUPFAM" id="SSF56300">
    <property type="entry name" value="Metallo-dependent phosphatases"/>
    <property type="match status" value="1"/>
</dbReference>
<dbReference type="PANTHER" id="PTHR47470">
    <property type="entry name" value="CHOLESTEROL OXIDASE"/>
    <property type="match status" value="1"/>
</dbReference>
<feature type="domain" description="Glucose-methanol-choline oxidoreductase N-terminal" evidence="16">
    <location>
        <begin position="105"/>
        <end position="356"/>
    </location>
</feature>
<evidence type="ECO:0000256" key="1">
    <source>
        <dbReference type="ARBA" id="ARBA00001974"/>
    </source>
</evidence>
<comment type="pathway">
    <text evidence="12">Steroid metabolism; cholesterol degradation.</text>
</comment>
<dbReference type="SUPFAM" id="SSF51905">
    <property type="entry name" value="FAD/NAD(P)-binding domain"/>
    <property type="match status" value="1"/>
</dbReference>
<dbReference type="InterPro" id="IPR029058">
    <property type="entry name" value="AB_hydrolase_fold"/>
</dbReference>
<dbReference type="Gene3D" id="3.50.50.60">
    <property type="entry name" value="FAD/NAD(P)-binding domain"/>
    <property type="match status" value="3"/>
</dbReference>
<dbReference type="InterPro" id="IPR052542">
    <property type="entry name" value="Cholesterol_Oxidase"/>
</dbReference>
<feature type="domain" description="PhoD-like phosphatase metallophosphatase" evidence="18">
    <location>
        <begin position="1707"/>
        <end position="1983"/>
    </location>
</feature>
<evidence type="ECO:0000256" key="9">
    <source>
        <dbReference type="ARBA" id="ARBA00023221"/>
    </source>
</evidence>
<dbReference type="EC" id="5.3.3.1" evidence="11"/>
<evidence type="ECO:0000256" key="8">
    <source>
        <dbReference type="ARBA" id="ARBA00023166"/>
    </source>
</evidence>
<evidence type="ECO:0000256" key="10">
    <source>
        <dbReference type="ARBA" id="ARBA00023235"/>
    </source>
</evidence>
<dbReference type="Pfam" id="PF05199">
    <property type="entry name" value="GMC_oxred_C"/>
    <property type="match status" value="1"/>
</dbReference>
<evidence type="ECO:0000256" key="3">
    <source>
        <dbReference type="ARBA" id="ARBA00022548"/>
    </source>
</evidence>
<dbReference type="EC" id="1.1.3.6" evidence="13"/>
<dbReference type="Pfam" id="PF09423">
    <property type="entry name" value="PhoD"/>
    <property type="match status" value="1"/>
</dbReference>
<sequence length="2077" mass="227747">MPRLSEHVEFLVERELLDDDGKPKLHAAVVVGSGYGGAVSALRLAQAQVEVLVLERGKEYQPGDFPNDIGEAFGHIRLDREHADNVNGYESGLYDMRWGDGIGALVGNALGGTSQINANVVLQPDPRVFAKQHAGRPAWPKELAAPAGGGVVPDLAAAYKLAHDTLDPEVFRDETLLDPARDANPASFVRPLKRIRLKELSESVQDVANGARVSFQGADITVNLGRDGLLPGIASEPCRGCGECVSGCNWNSKKTLTASYLPQAKLAGARMFTGVSVLSVERCVDPGEDRTLDHWIVHFVRTETRKLQRDGVNVPVHQLHARHVVLSAGTFGSTEILLRSGKKWELALPDAIGERLSTNGDSLAFGYLLKDRVNGSGIGSGAGSSGGFAVGPTITAMIRVDHPDDVTQSMLIEDGAIPSLLGGIFHELVTTSATLAQLDNHHFRDLPAPGQPTEQATDWAVLQPRGRDHTLTLLGMGHDPSAGTLTLGGTDRLSMKYPTKESQAVATLHTRYLHQVEQLGAIYLANPVLEPLPPGVSKVLSSPPMDNGTLTVHPLGGCCMGDDGSAGVVNHLGQVFSGNGTELHEGLYVLDGSIVPTSLGANPLFTITALAERAMVKLVPLIAQTSRSSRAAAPLQPEPYTGIPLLNPYAREVNVNFTEAMRATGGALRWRNEDCDAHLLLQMPISDLELFGTDGRHLIVIPNQLGAARGDKEQLQPHMSIDRYQPSQTAAPADKVRARLLVESGWVSILPVPVRRRFAWDFAWLRTALTWWIDRGRDEVLQAAQQALQRFGQMLRRRKPVPDPSQVGFLERLSSLIKLARHASENRTMEYHLRLRDAEPLNGGSIGSYTLHGTKRVGYAASWGAIGRYFLHITRPLDRVNVWKAFGLLQVVIRDEDGQVAGSGALELDMLDMTRMHAPQLGPQRDTPNALLGLAGYPMWFARLMMKTRLWDFRLPDYPGFVPDELIPAVQPRPVPVPPNTKETDTPWPDFPPLRLLDGRKIPPCPSEELPVRRRKARPGDALLKLTRYRQPQIEHATTVDGLVQAKVMLLLNGFAQSTLGFVPQEHVRKRNGDGPARDDEPGLAEFFYEQGYDVWLFDYRTSAILDESKQPCTMDEIAQFDIPAAVDRARATVAGELNLDPQRVRIFAFAHCVGAASMAMSLLGGSLQDRLAGVTFSQMQAFLIGSRTAQMRLRVGGILRDTLGIQYLRLSAAEREPTVLESVLDRLFASLPVDPGEYCPHEHNRLTPRPAICTCKRMSGTISRLLKHDRIKPQTHDRLPVYFGRANTSLLVHGGRCVDNERLVNADGQNVYVTDENITAHLNLPVAILHGAHNALFDVESAHRTHDQIRRVHPELDAAGVCTKIIAPDYGHFDCTIGYGCDMQQQILGPLRDFYARAWKHRLQDSKVVVPQRERRSVAKAPLSGPVLGWSRLEQRGDRLVRLQRLWIEVDESESLKASYVATHTIRVKPKDGPGLPDDNRAARVQLWPVQRLTLDGAILAPPDAGGPANRPPYIAIGLADLEFDATEGGDFRVFMFSVHPALIEPAVARPPQASAPAGPPPLIPEPLTPEEIEQADQDGRLPRLMSPPRDGFVPDDFIGTLPDGDGADGKTIQSKGELPAAQGRTLWRGLMQQQRKACEVAQRADPGTLSRKRRQLTLPTRQPRGVASLGQDILRAPPAGAGVVFVAACCRYPGLAFEDRRSDLSFERISRHIARTAVKPAFVMMLGDQIYADATAGLMDNPSAVEKVVMSHQRAFGTPGFVDLTSSLPTYMVMDDHEISDNWSRDLVEDTLPRGSDDAGQCSLPEMERRADAQTLFATAKAAFSAYQWAHGPRNGNVAPDGNLMKPPLLCFDAHFTSGDCPFFVLDTRTSRKRFSVPQQVCDERQLAALDLWLDRCRDQFGRDDKRPKFIVSGSVFAPGLRTAMVGEPTVAGLSDLMVDSWQMAQPQRARVLQAIIDRGVRNVVFLSGDYHCAATATIKLGDRLSAYAIVTPPFYAPLPGANLKRWQIADEDMQLPDGTLVKIDAHTSDGDGFVEIRALPLPDGRWQLELRYDQTNSASKADDDEGHSRTFVLG</sequence>
<evidence type="ECO:0000256" key="7">
    <source>
        <dbReference type="ARBA" id="ARBA00023098"/>
    </source>
</evidence>
<evidence type="ECO:0000256" key="11">
    <source>
        <dbReference type="ARBA" id="ARBA00038856"/>
    </source>
</evidence>
<comment type="cofactor">
    <cofactor evidence="1">
        <name>FAD</name>
        <dbReference type="ChEBI" id="CHEBI:57692"/>
    </cofactor>
</comment>
<keyword evidence="6" id="KW-0560">Oxidoreductase</keyword>
<proteinExistence type="inferred from homology"/>
<keyword evidence="20" id="KW-1185">Reference proteome</keyword>
<evidence type="ECO:0000256" key="12">
    <source>
        <dbReference type="ARBA" id="ARBA00049645"/>
    </source>
</evidence>
<dbReference type="InterPro" id="IPR007867">
    <property type="entry name" value="GMC_OxRtase_C"/>
</dbReference>
<comment type="caution">
    <text evidence="19">The sequence shown here is derived from an EMBL/GenBank/DDBJ whole genome shotgun (WGS) entry which is preliminary data.</text>
</comment>
<evidence type="ECO:0000259" key="16">
    <source>
        <dbReference type="Pfam" id="PF00732"/>
    </source>
</evidence>
<dbReference type="InterPro" id="IPR000172">
    <property type="entry name" value="GMC_OxRdtase_N"/>
</dbReference>
<name>A0ABW0NAZ4_9BURK</name>
<evidence type="ECO:0000313" key="19">
    <source>
        <dbReference type="EMBL" id="MFC5496753.1"/>
    </source>
</evidence>